<dbReference type="InterPro" id="IPR013328">
    <property type="entry name" value="6PGD_dom2"/>
</dbReference>
<evidence type="ECO:0000259" key="4">
    <source>
        <dbReference type="Pfam" id="PF14833"/>
    </source>
</evidence>
<dbReference type="RefSeq" id="WP_382423724.1">
    <property type="nucleotide sequence ID" value="NZ_JBHSCW010000011.1"/>
</dbReference>
<evidence type="ECO:0000313" key="5">
    <source>
        <dbReference type="EMBL" id="MFC4353350.1"/>
    </source>
</evidence>
<keyword evidence="6" id="KW-1185">Reference proteome</keyword>
<dbReference type="InterPro" id="IPR029154">
    <property type="entry name" value="HIBADH-like_NADP-bd"/>
</dbReference>
<evidence type="ECO:0000256" key="2">
    <source>
        <dbReference type="ARBA" id="ARBA00023027"/>
    </source>
</evidence>
<keyword evidence="1 5" id="KW-0560">Oxidoreductase</keyword>
<dbReference type="EMBL" id="JBHSCW010000011">
    <property type="protein sequence ID" value="MFC4353350.1"/>
    <property type="molecule type" value="Genomic_DNA"/>
</dbReference>
<dbReference type="InterPro" id="IPR006115">
    <property type="entry name" value="6PGDH_NADP-bd"/>
</dbReference>
<evidence type="ECO:0000256" key="1">
    <source>
        <dbReference type="ARBA" id="ARBA00023002"/>
    </source>
</evidence>
<dbReference type="InterPro" id="IPR008927">
    <property type="entry name" value="6-PGluconate_DH-like_C_sf"/>
</dbReference>
<sequence length="294" mass="31232">MAKRIGFIGVGLMGYGPARLLLEAGYPLTLLGHRNRTPVDDLVGRGAQEAANAADLARNADVIITCVTSSAIMESLVNGEQGILAGAHDGQILIDMTTADPQSTQDLAAALAEKGVRMIDAPMSRTPREAREGRLNLLIGGDAADIDEVEPILSVFSENRFRAGPLGSGHTVKLVNNALSLGHAALAAEAAATCEAAGVDPQVLYDIVTAGGADSKMFRMVMPAALEGRTDGLEFTLQNARKDYGYYLKSARDAGCVPMTTQAVHQLFELAMAQGKGDEYVPYLYRLLQGWRTK</sequence>
<dbReference type="GO" id="GO:0016491">
    <property type="term" value="F:oxidoreductase activity"/>
    <property type="evidence" value="ECO:0007669"/>
    <property type="project" value="UniProtKB-KW"/>
</dbReference>
<dbReference type="Proteomes" id="UP001595799">
    <property type="component" value="Unassembled WGS sequence"/>
</dbReference>
<feature type="domain" description="6-phosphogluconate dehydrogenase NADP-binding" evidence="3">
    <location>
        <begin position="4"/>
        <end position="161"/>
    </location>
</feature>
<gene>
    <name evidence="5" type="ORF">ACFOW6_17510</name>
</gene>
<keyword evidence="2" id="KW-0520">NAD</keyword>
<evidence type="ECO:0000313" key="6">
    <source>
        <dbReference type="Proteomes" id="UP001595799"/>
    </source>
</evidence>
<dbReference type="EC" id="1.1.-.-" evidence="5"/>
<dbReference type="PANTHER" id="PTHR43060">
    <property type="entry name" value="3-HYDROXYISOBUTYRATE DEHYDROGENASE-LIKE 1, MITOCHONDRIAL-RELATED"/>
    <property type="match status" value="1"/>
</dbReference>
<dbReference type="PANTHER" id="PTHR43060:SF15">
    <property type="entry name" value="3-HYDROXYISOBUTYRATE DEHYDROGENASE-LIKE 1, MITOCHONDRIAL-RELATED"/>
    <property type="match status" value="1"/>
</dbReference>
<dbReference type="InterPro" id="IPR015815">
    <property type="entry name" value="HIBADH-related"/>
</dbReference>
<dbReference type="PIRSF" id="PIRSF000103">
    <property type="entry name" value="HIBADH"/>
    <property type="match status" value="1"/>
</dbReference>
<dbReference type="Gene3D" id="1.10.1040.10">
    <property type="entry name" value="N-(1-d-carboxylethyl)-l-norvaline Dehydrogenase, domain 2"/>
    <property type="match status" value="1"/>
</dbReference>
<organism evidence="5 6">
    <name type="scientific">Fodinicurvata halophila</name>
    <dbReference type="NCBI Taxonomy" id="1419723"/>
    <lineage>
        <taxon>Bacteria</taxon>
        <taxon>Pseudomonadati</taxon>
        <taxon>Pseudomonadota</taxon>
        <taxon>Alphaproteobacteria</taxon>
        <taxon>Rhodospirillales</taxon>
        <taxon>Rhodovibrionaceae</taxon>
        <taxon>Fodinicurvata</taxon>
    </lineage>
</organism>
<dbReference type="SUPFAM" id="SSF51735">
    <property type="entry name" value="NAD(P)-binding Rossmann-fold domains"/>
    <property type="match status" value="1"/>
</dbReference>
<proteinExistence type="predicted"/>
<name>A0ABV8US58_9PROT</name>
<accession>A0ABV8US58</accession>
<dbReference type="Pfam" id="PF03446">
    <property type="entry name" value="NAD_binding_2"/>
    <property type="match status" value="1"/>
</dbReference>
<reference evidence="6" key="1">
    <citation type="journal article" date="2019" name="Int. J. Syst. Evol. Microbiol.">
        <title>The Global Catalogue of Microorganisms (GCM) 10K type strain sequencing project: providing services to taxonomists for standard genome sequencing and annotation.</title>
        <authorList>
            <consortium name="The Broad Institute Genomics Platform"/>
            <consortium name="The Broad Institute Genome Sequencing Center for Infectious Disease"/>
            <person name="Wu L."/>
            <person name="Ma J."/>
        </authorList>
    </citation>
    <scope>NUCLEOTIDE SEQUENCE [LARGE SCALE GENOMIC DNA]</scope>
    <source>
        <strain evidence="6">CECT 8472</strain>
    </source>
</reference>
<dbReference type="SUPFAM" id="SSF48179">
    <property type="entry name" value="6-phosphogluconate dehydrogenase C-terminal domain-like"/>
    <property type="match status" value="1"/>
</dbReference>
<feature type="domain" description="3-hydroxyisobutyrate dehydrogenase-like NAD-binding" evidence="4">
    <location>
        <begin position="167"/>
        <end position="281"/>
    </location>
</feature>
<protein>
    <submittedName>
        <fullName evidence="5">NAD(P)-dependent oxidoreductase</fullName>
        <ecNumber evidence="5">1.1.-.-</ecNumber>
    </submittedName>
</protein>
<evidence type="ECO:0000259" key="3">
    <source>
        <dbReference type="Pfam" id="PF03446"/>
    </source>
</evidence>
<dbReference type="Gene3D" id="3.40.50.720">
    <property type="entry name" value="NAD(P)-binding Rossmann-like Domain"/>
    <property type="match status" value="1"/>
</dbReference>
<dbReference type="InterPro" id="IPR036291">
    <property type="entry name" value="NAD(P)-bd_dom_sf"/>
</dbReference>
<dbReference type="Pfam" id="PF14833">
    <property type="entry name" value="NAD_binding_11"/>
    <property type="match status" value="1"/>
</dbReference>
<comment type="caution">
    <text evidence="5">The sequence shown here is derived from an EMBL/GenBank/DDBJ whole genome shotgun (WGS) entry which is preliminary data.</text>
</comment>